<protein>
    <submittedName>
        <fullName evidence="1">Uncharacterized protein</fullName>
    </submittedName>
</protein>
<reference evidence="1" key="1">
    <citation type="submission" date="2021-02" db="EMBL/GenBank/DDBJ databases">
        <title>Psilocybe cubensis genome.</title>
        <authorList>
            <person name="Mckernan K.J."/>
            <person name="Crawford S."/>
            <person name="Trippe A."/>
            <person name="Kane L.T."/>
            <person name="Mclaughlin S."/>
        </authorList>
    </citation>
    <scope>NUCLEOTIDE SEQUENCE [LARGE SCALE GENOMIC DNA]</scope>
    <source>
        <strain evidence="1">MGC-MH-2018</strain>
    </source>
</reference>
<evidence type="ECO:0000313" key="1">
    <source>
        <dbReference type="EMBL" id="KAG5170928.1"/>
    </source>
</evidence>
<dbReference type="OrthoDB" id="2585179at2759"/>
<sequence>MPHQLNHDTHGYLAVTFSPNSSFLNAPSSLINAYPGLQYQGQVGELSDVHLYSMPKDIWLSARDDVLGGLKKDGDVVYVEEQVPRQRVKRGGDEL</sequence>
<gene>
    <name evidence="1" type="ORF">JR316_003003</name>
</gene>
<proteinExistence type="predicted"/>
<dbReference type="InterPro" id="IPR038466">
    <property type="entry name" value="S8_pro-domain_sf"/>
</dbReference>
<dbReference type="Gene3D" id="3.30.70.850">
    <property type="entry name" value="Peptidase S8, pro-domain"/>
    <property type="match status" value="1"/>
</dbReference>
<organism evidence="1">
    <name type="scientific">Psilocybe cubensis</name>
    <name type="common">Psychedelic mushroom</name>
    <name type="synonym">Stropharia cubensis</name>
    <dbReference type="NCBI Taxonomy" id="181762"/>
    <lineage>
        <taxon>Eukaryota</taxon>
        <taxon>Fungi</taxon>
        <taxon>Dikarya</taxon>
        <taxon>Basidiomycota</taxon>
        <taxon>Agaricomycotina</taxon>
        <taxon>Agaricomycetes</taxon>
        <taxon>Agaricomycetidae</taxon>
        <taxon>Agaricales</taxon>
        <taxon>Agaricineae</taxon>
        <taxon>Strophariaceae</taxon>
        <taxon>Psilocybe</taxon>
    </lineage>
</organism>
<comment type="caution">
    <text evidence="1">The sequence shown here is derived from an EMBL/GenBank/DDBJ whole genome shotgun (WGS) entry which is preliminary data.</text>
</comment>
<name>A0A8H8CMK2_PSICU</name>
<dbReference type="AlphaFoldDB" id="A0A8H8CMK2"/>
<dbReference type="EMBL" id="JAFIQS010000003">
    <property type="protein sequence ID" value="KAG5170928.1"/>
    <property type="molecule type" value="Genomic_DNA"/>
</dbReference>
<accession>A0A8H8CMK2</accession>